<evidence type="ECO:0000313" key="5">
    <source>
        <dbReference type="EMBL" id="SHG50670.1"/>
    </source>
</evidence>
<comment type="similarity">
    <text evidence="1">Belongs to the nitroreductase family.</text>
</comment>
<gene>
    <name evidence="5" type="ORF">SAMN05444148_0296</name>
</gene>
<evidence type="ECO:0000313" key="6">
    <source>
        <dbReference type="Proteomes" id="UP000184522"/>
    </source>
</evidence>
<dbReference type="InterPro" id="IPR000415">
    <property type="entry name" value="Nitroreductase-like"/>
</dbReference>
<dbReference type="GO" id="GO:0016491">
    <property type="term" value="F:oxidoreductase activity"/>
    <property type="evidence" value="ECO:0007669"/>
    <property type="project" value="UniProtKB-KW"/>
</dbReference>
<dbReference type="InterPro" id="IPR029479">
    <property type="entry name" value="Nitroreductase"/>
</dbReference>
<dbReference type="Pfam" id="PF00881">
    <property type="entry name" value="Nitroreductase"/>
    <property type="match status" value="1"/>
</dbReference>
<dbReference type="OrthoDB" id="9809288at2"/>
<keyword evidence="2" id="KW-0560">Oxidoreductase</keyword>
<accession>A0A1M5KDF8</accession>
<feature type="transmembrane region" description="Helical" evidence="3">
    <location>
        <begin position="133"/>
        <end position="155"/>
    </location>
</feature>
<dbReference type="EMBL" id="FQWS01000001">
    <property type="protein sequence ID" value="SHG50670.1"/>
    <property type="molecule type" value="Genomic_DNA"/>
</dbReference>
<dbReference type="Gene3D" id="3.40.109.10">
    <property type="entry name" value="NADH Oxidase"/>
    <property type="match status" value="1"/>
</dbReference>
<keyword evidence="3" id="KW-1133">Transmembrane helix</keyword>
<dbReference type="PANTHER" id="PTHR43673">
    <property type="entry name" value="NAD(P)H NITROREDUCTASE YDGI-RELATED"/>
    <property type="match status" value="1"/>
</dbReference>
<sequence length="242" mass="27609">MEKTVSEAIAYRRSTRVYKDTPIDTEKVKQCIVNASLAPTSSNLQLWEFYHVTSEDKLKALAEACFNQNAASTAKQLVVVVTRKDLWRERAKANLDYLNKVYRDKDLSERDAKRKKMAMGYYKKVIPTIYTDFLGILGFVKYLAFQVVGLFRPIYRQTRQSDMRIVAHKSAGLAAQNFMTSMAAIGYDTCPMEGSDTLRVKQILDLPRGSEINMVIGCGIRDDKGIYGPRFRVPFEDVYVEV</sequence>
<dbReference type="AlphaFoldDB" id="A0A1M5KDF8"/>
<dbReference type="Proteomes" id="UP000184522">
    <property type="component" value="Unassembled WGS sequence"/>
</dbReference>
<reference evidence="6" key="1">
    <citation type="submission" date="2016-11" db="EMBL/GenBank/DDBJ databases">
        <authorList>
            <person name="Varghese N."/>
            <person name="Submissions S."/>
        </authorList>
    </citation>
    <scope>NUCLEOTIDE SEQUENCE [LARGE SCALE GENOMIC DNA]</scope>
    <source>
        <strain evidence="6">DSM 25330</strain>
    </source>
</reference>
<dbReference type="STRING" id="1089305.SAMN05444148_0296"/>
<organism evidence="5 6">
    <name type="scientific">Winogradskyella jejuensis</name>
    <dbReference type="NCBI Taxonomy" id="1089305"/>
    <lineage>
        <taxon>Bacteria</taxon>
        <taxon>Pseudomonadati</taxon>
        <taxon>Bacteroidota</taxon>
        <taxon>Flavobacteriia</taxon>
        <taxon>Flavobacteriales</taxon>
        <taxon>Flavobacteriaceae</taxon>
        <taxon>Winogradskyella</taxon>
    </lineage>
</organism>
<dbReference type="SUPFAM" id="SSF55469">
    <property type="entry name" value="FMN-dependent nitroreductase-like"/>
    <property type="match status" value="1"/>
</dbReference>
<evidence type="ECO:0000256" key="3">
    <source>
        <dbReference type="SAM" id="Phobius"/>
    </source>
</evidence>
<keyword evidence="3" id="KW-0472">Membrane</keyword>
<protein>
    <submittedName>
        <fullName evidence="5">Nitroreductase</fullName>
    </submittedName>
</protein>
<evidence type="ECO:0000259" key="4">
    <source>
        <dbReference type="Pfam" id="PF00881"/>
    </source>
</evidence>
<keyword evidence="6" id="KW-1185">Reference proteome</keyword>
<evidence type="ECO:0000256" key="1">
    <source>
        <dbReference type="ARBA" id="ARBA00007118"/>
    </source>
</evidence>
<evidence type="ECO:0000256" key="2">
    <source>
        <dbReference type="ARBA" id="ARBA00023002"/>
    </source>
</evidence>
<proteinExistence type="inferred from homology"/>
<dbReference type="PANTHER" id="PTHR43673:SF10">
    <property type="entry name" value="NADH DEHYDROGENASE_NAD(P)H NITROREDUCTASE XCC3605-RELATED"/>
    <property type="match status" value="1"/>
</dbReference>
<keyword evidence="3" id="KW-0812">Transmembrane</keyword>
<dbReference type="RefSeq" id="WP_073082041.1">
    <property type="nucleotide sequence ID" value="NZ_FQWS01000001.1"/>
</dbReference>
<feature type="domain" description="Nitroreductase" evidence="4">
    <location>
        <begin position="9"/>
        <end position="219"/>
    </location>
</feature>
<name>A0A1M5KDF8_9FLAO</name>